<keyword evidence="2" id="KW-1185">Reference proteome</keyword>
<dbReference type="AlphaFoldDB" id="A0A7J8DXU4"/>
<dbReference type="Proteomes" id="UP000593571">
    <property type="component" value="Unassembled WGS sequence"/>
</dbReference>
<name>A0A7J8DXU4_ROUAE</name>
<dbReference type="EMBL" id="JACASE010000011">
    <property type="protein sequence ID" value="KAF6427994.1"/>
    <property type="molecule type" value="Genomic_DNA"/>
</dbReference>
<evidence type="ECO:0000313" key="1">
    <source>
        <dbReference type="EMBL" id="KAF6427994.1"/>
    </source>
</evidence>
<gene>
    <name evidence="1" type="ORF">HJG63_008447</name>
</gene>
<proteinExistence type="predicted"/>
<reference evidence="1 2" key="1">
    <citation type="journal article" date="2020" name="Nature">
        <title>Six reference-quality genomes reveal evolution of bat adaptations.</title>
        <authorList>
            <person name="Jebb D."/>
            <person name="Huang Z."/>
            <person name="Pippel M."/>
            <person name="Hughes G.M."/>
            <person name="Lavrichenko K."/>
            <person name="Devanna P."/>
            <person name="Winkler S."/>
            <person name="Jermiin L.S."/>
            <person name="Skirmuntt E.C."/>
            <person name="Katzourakis A."/>
            <person name="Burkitt-Gray L."/>
            <person name="Ray D.A."/>
            <person name="Sullivan K.A.M."/>
            <person name="Roscito J.G."/>
            <person name="Kirilenko B.M."/>
            <person name="Davalos L.M."/>
            <person name="Corthals A.P."/>
            <person name="Power M.L."/>
            <person name="Jones G."/>
            <person name="Ransome R.D."/>
            <person name="Dechmann D.K.N."/>
            <person name="Locatelli A.G."/>
            <person name="Puechmaille S.J."/>
            <person name="Fedrigo O."/>
            <person name="Jarvis E.D."/>
            <person name="Hiller M."/>
            <person name="Vernes S.C."/>
            <person name="Myers E.W."/>
            <person name="Teeling E.C."/>
        </authorList>
    </citation>
    <scope>NUCLEOTIDE SEQUENCE [LARGE SCALE GENOMIC DNA]</scope>
    <source>
        <strain evidence="1">MRouAeg1</strain>
        <tissue evidence="1">Muscle</tissue>
    </source>
</reference>
<protein>
    <submittedName>
        <fullName evidence="1">Uncharacterized protein</fullName>
    </submittedName>
</protein>
<comment type="caution">
    <text evidence="1">The sequence shown here is derived from an EMBL/GenBank/DDBJ whole genome shotgun (WGS) entry which is preliminary data.</text>
</comment>
<accession>A0A7J8DXU4</accession>
<sequence length="158" mass="16383">MPARGTGCLLVAPFDSCDNDPEAPLHLVPAQSSLRRPRPCTGSAPGARQAARCTPRLHAGESASCYPPGGCICNSPTPLSAVCRALPGSPRQGPCLTPVLPPGRVEAPAPGRAPVCASHPSQVSKEHVTCVYGTECSPPRRGVEIEEVQCHLNFTSGL</sequence>
<evidence type="ECO:0000313" key="2">
    <source>
        <dbReference type="Proteomes" id="UP000593571"/>
    </source>
</evidence>
<organism evidence="1 2">
    <name type="scientific">Rousettus aegyptiacus</name>
    <name type="common">Egyptian fruit bat</name>
    <name type="synonym">Pteropus aegyptiacus</name>
    <dbReference type="NCBI Taxonomy" id="9407"/>
    <lineage>
        <taxon>Eukaryota</taxon>
        <taxon>Metazoa</taxon>
        <taxon>Chordata</taxon>
        <taxon>Craniata</taxon>
        <taxon>Vertebrata</taxon>
        <taxon>Euteleostomi</taxon>
        <taxon>Mammalia</taxon>
        <taxon>Eutheria</taxon>
        <taxon>Laurasiatheria</taxon>
        <taxon>Chiroptera</taxon>
        <taxon>Yinpterochiroptera</taxon>
        <taxon>Pteropodoidea</taxon>
        <taxon>Pteropodidae</taxon>
        <taxon>Rousettinae</taxon>
        <taxon>Rousettus</taxon>
    </lineage>
</organism>